<dbReference type="Pfam" id="PF00010">
    <property type="entry name" value="HLH"/>
    <property type="match status" value="1"/>
</dbReference>
<feature type="compositionally biased region" description="Basic and acidic residues" evidence="2">
    <location>
        <begin position="151"/>
        <end position="164"/>
    </location>
</feature>
<dbReference type="PROSITE" id="PS50888">
    <property type="entry name" value="BHLH"/>
    <property type="match status" value="1"/>
</dbReference>
<dbReference type="SUPFAM" id="SSF47459">
    <property type="entry name" value="HLH, helix-loop-helix DNA-binding domain"/>
    <property type="match status" value="1"/>
</dbReference>
<dbReference type="EMBL" id="JANPWB010000008">
    <property type="protein sequence ID" value="KAJ1166563.1"/>
    <property type="molecule type" value="Genomic_DNA"/>
</dbReference>
<evidence type="ECO:0000256" key="2">
    <source>
        <dbReference type="SAM" id="MobiDB-lite"/>
    </source>
</evidence>
<proteinExistence type="predicted"/>
<dbReference type="PANTHER" id="PTHR23349">
    <property type="entry name" value="BASIC HELIX-LOOP-HELIX TRANSCRIPTION FACTOR, TWIST"/>
    <property type="match status" value="1"/>
</dbReference>
<dbReference type="InterPro" id="IPR011598">
    <property type="entry name" value="bHLH_dom"/>
</dbReference>
<keyword evidence="1" id="KW-0238">DNA-binding</keyword>
<dbReference type="Gene3D" id="4.10.280.10">
    <property type="entry name" value="Helix-loop-helix DNA-binding domain"/>
    <property type="match status" value="1"/>
</dbReference>
<name>A0AAV7SR58_PLEWA</name>
<dbReference type="GO" id="GO:0046983">
    <property type="term" value="F:protein dimerization activity"/>
    <property type="evidence" value="ECO:0007669"/>
    <property type="project" value="InterPro"/>
</dbReference>
<dbReference type="PANTHER" id="PTHR23349:SF108">
    <property type="entry name" value="BHLH DOMAIN-CONTAINING PROTEIN"/>
    <property type="match status" value="1"/>
</dbReference>
<reference evidence="4" key="1">
    <citation type="journal article" date="2022" name="bioRxiv">
        <title>Sequencing and chromosome-scale assembly of the giantPleurodeles waltlgenome.</title>
        <authorList>
            <person name="Brown T."/>
            <person name="Elewa A."/>
            <person name="Iarovenko S."/>
            <person name="Subramanian E."/>
            <person name="Araus A.J."/>
            <person name="Petzold A."/>
            <person name="Susuki M."/>
            <person name="Suzuki K.-i.T."/>
            <person name="Hayashi T."/>
            <person name="Toyoda A."/>
            <person name="Oliveira C."/>
            <person name="Osipova E."/>
            <person name="Leigh N.D."/>
            <person name="Simon A."/>
            <person name="Yun M.H."/>
        </authorList>
    </citation>
    <scope>NUCLEOTIDE SEQUENCE</scope>
    <source>
        <strain evidence="4">20211129_DDA</strain>
        <tissue evidence="4">Liver</tissue>
    </source>
</reference>
<dbReference type="SMART" id="SM00353">
    <property type="entry name" value="HLH"/>
    <property type="match status" value="1"/>
</dbReference>
<dbReference type="GO" id="GO:0032502">
    <property type="term" value="P:developmental process"/>
    <property type="evidence" value="ECO:0007669"/>
    <property type="project" value="TreeGrafter"/>
</dbReference>
<feature type="compositionally biased region" description="Low complexity" evidence="2">
    <location>
        <begin position="381"/>
        <end position="398"/>
    </location>
</feature>
<dbReference type="InterPro" id="IPR050283">
    <property type="entry name" value="E-box_TF_Regulators"/>
</dbReference>
<dbReference type="InterPro" id="IPR036638">
    <property type="entry name" value="HLH_DNA-bd_sf"/>
</dbReference>
<dbReference type="Proteomes" id="UP001066276">
    <property type="component" value="Chromosome 4_2"/>
</dbReference>
<evidence type="ECO:0000259" key="3">
    <source>
        <dbReference type="PROSITE" id="PS50888"/>
    </source>
</evidence>
<feature type="domain" description="BHLH" evidence="3">
    <location>
        <begin position="296"/>
        <end position="348"/>
    </location>
</feature>
<evidence type="ECO:0000256" key="1">
    <source>
        <dbReference type="ARBA" id="ARBA00023125"/>
    </source>
</evidence>
<feature type="region of interest" description="Disordered" evidence="2">
    <location>
        <begin position="129"/>
        <end position="173"/>
    </location>
</feature>
<accession>A0AAV7SR58</accession>
<dbReference type="GO" id="GO:0000981">
    <property type="term" value="F:DNA-binding transcription factor activity, RNA polymerase II-specific"/>
    <property type="evidence" value="ECO:0007669"/>
    <property type="project" value="TreeGrafter"/>
</dbReference>
<gene>
    <name evidence="4" type="ORF">NDU88_006962</name>
</gene>
<evidence type="ECO:0000313" key="5">
    <source>
        <dbReference type="Proteomes" id="UP001066276"/>
    </source>
</evidence>
<dbReference type="AlphaFoldDB" id="A0AAV7SR58"/>
<evidence type="ECO:0000313" key="4">
    <source>
        <dbReference type="EMBL" id="KAJ1166563.1"/>
    </source>
</evidence>
<protein>
    <recommendedName>
        <fullName evidence="3">BHLH domain-containing protein</fullName>
    </recommendedName>
</protein>
<comment type="caution">
    <text evidence="4">The sequence shown here is derived from an EMBL/GenBank/DDBJ whole genome shotgun (WGS) entry which is preliminary data.</text>
</comment>
<keyword evidence="5" id="KW-1185">Reference proteome</keyword>
<organism evidence="4 5">
    <name type="scientific">Pleurodeles waltl</name>
    <name type="common">Iberian ribbed newt</name>
    <dbReference type="NCBI Taxonomy" id="8319"/>
    <lineage>
        <taxon>Eukaryota</taxon>
        <taxon>Metazoa</taxon>
        <taxon>Chordata</taxon>
        <taxon>Craniata</taxon>
        <taxon>Vertebrata</taxon>
        <taxon>Euteleostomi</taxon>
        <taxon>Amphibia</taxon>
        <taxon>Batrachia</taxon>
        <taxon>Caudata</taxon>
        <taxon>Salamandroidea</taxon>
        <taxon>Salamandridae</taxon>
        <taxon>Pleurodelinae</taxon>
        <taxon>Pleurodeles</taxon>
    </lineage>
</organism>
<dbReference type="GO" id="GO:0000977">
    <property type="term" value="F:RNA polymerase II transcription regulatory region sequence-specific DNA binding"/>
    <property type="evidence" value="ECO:0007669"/>
    <property type="project" value="TreeGrafter"/>
</dbReference>
<feature type="region of interest" description="Disordered" evidence="2">
    <location>
        <begin position="381"/>
        <end position="410"/>
    </location>
</feature>
<sequence length="410" mass="45925">MLNVRFLVNVTEAEHHDASVSKETETLARSSREVLRTLRNTVRFWVVQRIWYIKVSPYKGEGKKSMIGTKWFVDDEVSNDMSSQCEVPVRHANETQVVGGNGVSMRSDEHSNTPALLDNIPAARLHLRTAHQQPPSPDSGGAPVCRTAQQRSRESVPSTDHEPNEAAEPMLRPLEGCKRTGLHQRLLSKCRQTLFHAFETQVCCLDKNSMARQSLAITMDRRETDGAPDRIPPYPRSSPLVIHVDHHALPNGDPYGIAFPFDSACWGQVYHGYTGCFPYLSLPSQVGLYDSSFEPSFIRKRNQRERQRVRFVNEGYTRLRQHLPQELAEKHLSKVETLRAAISYIRGLQGLLGLQALGSSKQEKMLPKDKTFLSTVCLQSVASSDGKSGLSSPSSPYSEPNEVCSQSRSV</sequence>